<organism evidence="1 2">
    <name type="scientific">Cochleicola gelatinilyticus</name>
    <dbReference type="NCBI Taxonomy" id="1763537"/>
    <lineage>
        <taxon>Bacteria</taxon>
        <taxon>Pseudomonadati</taxon>
        <taxon>Bacteroidota</taxon>
        <taxon>Flavobacteriia</taxon>
        <taxon>Flavobacteriales</taxon>
        <taxon>Flavobacteriaceae</taxon>
        <taxon>Cochleicola</taxon>
    </lineage>
</organism>
<evidence type="ECO:0000313" key="2">
    <source>
        <dbReference type="Proteomes" id="UP000077013"/>
    </source>
</evidence>
<dbReference type="Proteomes" id="UP000077013">
    <property type="component" value="Unassembled WGS sequence"/>
</dbReference>
<gene>
    <name evidence="1" type="ORF">ULVI_06460</name>
</gene>
<accession>A0A167JG25</accession>
<reference evidence="1 2" key="1">
    <citation type="submission" date="2016-02" db="EMBL/GenBank/DDBJ databases">
        <title>Ulvibacter sp. LPB0005, isolated from Thais luteostoma.</title>
        <authorList>
            <person name="Shin S.-K."/>
            <person name="Yi H."/>
        </authorList>
    </citation>
    <scope>NUCLEOTIDE SEQUENCE [LARGE SCALE GENOMIC DNA]</scope>
    <source>
        <strain evidence="1 2">LPB0005</strain>
    </source>
</reference>
<name>A0A167JG25_9FLAO</name>
<comment type="caution">
    <text evidence="1">The sequence shown here is derived from an EMBL/GenBank/DDBJ whole genome shotgun (WGS) entry which is preliminary data.</text>
</comment>
<dbReference type="OrthoDB" id="5649947at2"/>
<dbReference type="AlphaFoldDB" id="A0A167JG25"/>
<evidence type="ECO:0008006" key="3">
    <source>
        <dbReference type="Google" id="ProtNLM"/>
    </source>
</evidence>
<dbReference type="EMBL" id="LRXL01000026">
    <property type="protein sequence ID" value="OAB80640.1"/>
    <property type="molecule type" value="Genomic_DNA"/>
</dbReference>
<keyword evidence="2" id="KW-1185">Reference proteome</keyword>
<protein>
    <recommendedName>
        <fullName evidence="3">Transglutaminase-like domain-containing protein</fullName>
    </recommendedName>
</protein>
<proteinExistence type="predicted"/>
<evidence type="ECO:0000313" key="1">
    <source>
        <dbReference type="EMBL" id="OAB80640.1"/>
    </source>
</evidence>
<dbReference type="STRING" id="1763537.ULVI_06460"/>
<sequence length="168" mass="19118">MRHWKAAISHVQKLPYGRNSNRENISLVLTEQQGTCSSKHALLKQLADENNIPNVQLVLALYRMTEANTPGIAPILSQHALSHLPEAHCYLKIGGVVVDITSEETNFKKLQKDLISELLIAPYQVSAFKIDYHQSYLHTWLASEATHPYSFKELWAIRELCIQQLTRS</sequence>